<dbReference type="Proteomes" id="UP000236291">
    <property type="component" value="Unassembled WGS sequence"/>
</dbReference>
<dbReference type="AlphaFoldDB" id="A0A2K3KK73"/>
<reference evidence="1 2" key="2">
    <citation type="journal article" date="2017" name="Front. Plant Sci.">
        <title>Gene Classification and Mining of Molecular Markers Useful in Red Clover (Trifolium pratense) Breeding.</title>
        <authorList>
            <person name="Istvanek J."/>
            <person name="Dluhosova J."/>
            <person name="Dluhos P."/>
            <person name="Patkova L."/>
            <person name="Nedelnik J."/>
            <person name="Repkova J."/>
        </authorList>
    </citation>
    <scope>NUCLEOTIDE SEQUENCE [LARGE SCALE GENOMIC DNA]</scope>
    <source>
        <strain evidence="2">cv. Tatra</strain>
        <tissue evidence="1">Young leaves</tissue>
    </source>
</reference>
<feature type="non-terminal residue" evidence="1">
    <location>
        <position position="1"/>
    </location>
</feature>
<reference evidence="1 2" key="1">
    <citation type="journal article" date="2014" name="Am. J. Bot.">
        <title>Genome assembly and annotation for red clover (Trifolium pratense; Fabaceae).</title>
        <authorList>
            <person name="Istvanek J."/>
            <person name="Jaros M."/>
            <person name="Krenek A."/>
            <person name="Repkova J."/>
        </authorList>
    </citation>
    <scope>NUCLEOTIDE SEQUENCE [LARGE SCALE GENOMIC DNA]</scope>
    <source>
        <strain evidence="2">cv. Tatra</strain>
        <tissue evidence="1">Young leaves</tissue>
    </source>
</reference>
<evidence type="ECO:0000313" key="2">
    <source>
        <dbReference type="Proteomes" id="UP000236291"/>
    </source>
</evidence>
<organism evidence="1 2">
    <name type="scientific">Trifolium pratense</name>
    <name type="common">Red clover</name>
    <dbReference type="NCBI Taxonomy" id="57577"/>
    <lineage>
        <taxon>Eukaryota</taxon>
        <taxon>Viridiplantae</taxon>
        <taxon>Streptophyta</taxon>
        <taxon>Embryophyta</taxon>
        <taxon>Tracheophyta</taxon>
        <taxon>Spermatophyta</taxon>
        <taxon>Magnoliopsida</taxon>
        <taxon>eudicotyledons</taxon>
        <taxon>Gunneridae</taxon>
        <taxon>Pentapetalae</taxon>
        <taxon>rosids</taxon>
        <taxon>fabids</taxon>
        <taxon>Fabales</taxon>
        <taxon>Fabaceae</taxon>
        <taxon>Papilionoideae</taxon>
        <taxon>50 kb inversion clade</taxon>
        <taxon>NPAAA clade</taxon>
        <taxon>Hologalegina</taxon>
        <taxon>IRL clade</taxon>
        <taxon>Trifolieae</taxon>
        <taxon>Trifolium</taxon>
    </lineage>
</organism>
<gene>
    <name evidence="1" type="ORF">L195_g055219</name>
</gene>
<evidence type="ECO:0000313" key="1">
    <source>
        <dbReference type="EMBL" id="PNX66676.1"/>
    </source>
</evidence>
<accession>A0A2K3KK73</accession>
<dbReference type="EMBL" id="ASHM01099702">
    <property type="protein sequence ID" value="PNX66676.1"/>
    <property type="molecule type" value="Genomic_DNA"/>
</dbReference>
<protein>
    <submittedName>
        <fullName evidence="1">Uncharacterized protein</fullName>
    </submittedName>
</protein>
<comment type="caution">
    <text evidence="1">The sequence shown here is derived from an EMBL/GenBank/DDBJ whole genome shotgun (WGS) entry which is preliminary data.</text>
</comment>
<name>A0A2K3KK73_TRIPR</name>
<sequence length="71" mass="8239">SSLNSSDIRNCNNRFVEAYDHDAARKVWQGAIELGVEGDEVNERYVERILINEKKVNQARIVREQNHQSIL</sequence>
<proteinExistence type="predicted"/>